<sequence>MSGQCERGESLGKNKRKHEGTNIDKGKENVVSNLIDEVENDNLIGDSESTQSTRTPRGPTQMDRLVVQRHKGNKLHIEFNDLGQPIGKVATEMQSYIGVLARKKVKITYKSWKHVPNDVRDDIWETVKMVFNVDSTWEKGCLSTANEKWRQYKTHLTQDYIFPNLDNPEQLNKVPKDSCILPEDWSKFVMSRMADNFTKNSEKQQERRAKSLYPHRLSRKGYARFADEVADELSDNDNDINRALLLMKGRLNKEGEFVGDQLKSTATKIKKDRKLKYVDPKQDILTSALESKEHVGRVRAVEGYVTPTLYFNVAKGKPSVEKTNFFEQQKRLIDQEKKNSEQEDRIQKLESMIYRNGLHDFKNDEKVDSCSVKFPPTIFANELKNGNFGPSNEINADSDDEDVKLINKANALQGKPVALTLESGINVAFGTVVKVGGVGENINGAPLHKNCMGISIDEALDESAALPVPNSSTYLSVGDVVGSHVAWPIHLIKTRDEFTKAEYSKEDIDEVRTEWAECLQDHIYDE</sequence>
<protein>
    <recommendedName>
        <fullName evidence="4">Transposase Tnp1/En/Spm-like domain-containing protein</fullName>
    </recommendedName>
</protein>
<evidence type="ECO:0000313" key="2">
    <source>
        <dbReference type="EMBL" id="KAK6150920.1"/>
    </source>
</evidence>
<feature type="region of interest" description="Disordered" evidence="1">
    <location>
        <begin position="1"/>
        <end position="30"/>
    </location>
</feature>
<name>A0ABR0WUN8_REHGL</name>
<accession>A0ABR0WUN8</accession>
<evidence type="ECO:0000256" key="1">
    <source>
        <dbReference type="SAM" id="MobiDB-lite"/>
    </source>
</evidence>
<gene>
    <name evidence="2" type="ORF">DH2020_015852</name>
</gene>
<feature type="compositionally biased region" description="Basic and acidic residues" evidence="1">
    <location>
        <begin position="19"/>
        <end position="28"/>
    </location>
</feature>
<dbReference type="EMBL" id="JABTTQ020000008">
    <property type="protein sequence ID" value="KAK6150920.1"/>
    <property type="molecule type" value="Genomic_DNA"/>
</dbReference>
<dbReference type="PANTHER" id="PTHR33018">
    <property type="entry name" value="OS10G0338966 PROTEIN-RELATED"/>
    <property type="match status" value="1"/>
</dbReference>
<dbReference type="Proteomes" id="UP001318860">
    <property type="component" value="Unassembled WGS sequence"/>
</dbReference>
<proteinExistence type="predicted"/>
<organism evidence="2 3">
    <name type="scientific">Rehmannia glutinosa</name>
    <name type="common">Chinese foxglove</name>
    <dbReference type="NCBI Taxonomy" id="99300"/>
    <lineage>
        <taxon>Eukaryota</taxon>
        <taxon>Viridiplantae</taxon>
        <taxon>Streptophyta</taxon>
        <taxon>Embryophyta</taxon>
        <taxon>Tracheophyta</taxon>
        <taxon>Spermatophyta</taxon>
        <taxon>Magnoliopsida</taxon>
        <taxon>eudicotyledons</taxon>
        <taxon>Gunneridae</taxon>
        <taxon>Pentapetalae</taxon>
        <taxon>asterids</taxon>
        <taxon>lamiids</taxon>
        <taxon>Lamiales</taxon>
        <taxon>Orobanchaceae</taxon>
        <taxon>Rehmannieae</taxon>
        <taxon>Rehmannia</taxon>
    </lineage>
</organism>
<evidence type="ECO:0000313" key="3">
    <source>
        <dbReference type="Proteomes" id="UP001318860"/>
    </source>
</evidence>
<dbReference type="Pfam" id="PF03004">
    <property type="entry name" value="Transposase_24"/>
    <property type="match status" value="1"/>
</dbReference>
<reference evidence="2 3" key="1">
    <citation type="journal article" date="2021" name="Comput. Struct. Biotechnol. J.">
        <title>De novo genome assembly of the potent medicinal plant Rehmannia glutinosa using nanopore technology.</title>
        <authorList>
            <person name="Ma L."/>
            <person name="Dong C."/>
            <person name="Song C."/>
            <person name="Wang X."/>
            <person name="Zheng X."/>
            <person name="Niu Y."/>
            <person name="Chen S."/>
            <person name="Feng W."/>
        </authorList>
    </citation>
    <scope>NUCLEOTIDE SEQUENCE [LARGE SCALE GENOMIC DNA]</scope>
    <source>
        <strain evidence="2">DH-2019</strain>
    </source>
</reference>
<feature type="compositionally biased region" description="Basic and acidic residues" evidence="1">
    <location>
        <begin position="1"/>
        <end position="12"/>
    </location>
</feature>
<keyword evidence="3" id="KW-1185">Reference proteome</keyword>
<dbReference type="PANTHER" id="PTHR33018:SF31">
    <property type="entry name" value="TRANSPOSASE, PTTA_EN_SPM, PLANT"/>
    <property type="match status" value="1"/>
</dbReference>
<dbReference type="InterPro" id="IPR004252">
    <property type="entry name" value="Probable_transposase_24"/>
</dbReference>
<evidence type="ECO:0008006" key="4">
    <source>
        <dbReference type="Google" id="ProtNLM"/>
    </source>
</evidence>
<comment type="caution">
    <text evidence="2">The sequence shown here is derived from an EMBL/GenBank/DDBJ whole genome shotgun (WGS) entry which is preliminary data.</text>
</comment>